<feature type="compositionally biased region" description="Basic residues" evidence="6">
    <location>
        <begin position="109"/>
        <end position="121"/>
    </location>
</feature>
<evidence type="ECO:0000256" key="5">
    <source>
        <dbReference type="ARBA" id="ARBA00023242"/>
    </source>
</evidence>
<dbReference type="PROSITE" id="PS50827">
    <property type="entry name" value="DDT"/>
    <property type="match status" value="1"/>
</dbReference>
<dbReference type="InterPro" id="IPR018501">
    <property type="entry name" value="DDT_dom"/>
</dbReference>
<sequence>MPPPAKRGKQYNHNNISTSSQRQQQIANDRLQHQQYYENVSTPASAVRGGRGRGRRRGRRAGTGRGGGVAGSAVRILRQTNGIITRAYGGGIVNNWAHEMPTVGGGGGRRQRAGSRGRPRASRAIAGRVSRWKDDSASVASSSGRRGGRPPRQQSSTSASAAGRPKRPWEGSEDEEDELSKRYGFGRSFLFSEEEEDEEEEEEDEGMGSDQTDLDTDDDGGGSEAKALPSSAAVPPSASSPFGPFSSLDDEDDDMEEELLAQLSPDQVPPLVLSDSSVDLLIYKEHLMDTLEVYEVLLNYGSVLQLSPFLFEDFCAAIRSPKQSLLLCEIHLAFLRLFFREEDSEHTIFAATETTVSVNILIQLMDSMSFAEVLRHYVESDAHFPADVLHILQHSNYPFVELDKRLRVLKWMCERFFQFDLIKRIVGGTHKTVHDEQCRSCGKAGGGFGKLLACAECEAVYHVHCDADLVPGPTPPPQPQAAPANLQSVPSSASDPTTATSNGGGGAVPTAAATPVAAEDDPNWRCPLCRIYVSGITDENCLLPGQVNHRNLRRIMPVGKDRHGRLYWFMVRRIFVQEPQSGELYYYSTLPQLFDLINHLDPHRFERRLCRRLGDLLPSVAMQMHATLELTDQRWRLRCAAAKVPEHCPSRPYLHSDNVHRMSRILGTVLMEEHQQDNKTEQQQQKQQFDDAKNGSDGATTAMDTTETPTNGGGKGQPKREHNDEAGDALQIDDGSAAAESTDAVLLHNGGGNEEDEEDEDGKKIDVTSSTNDAGGANANNNNNELLQMVKTLLCIKDGHLVATFWSAGMTEVQLLDYCSYFVDIKPPPEELLAREGVPSPGARTADDFWWWRTLPHEIDLLEELNRRLNRGFRLGFSDGVYLQYVNHYSANPDLCRSAAARKMERDKRKYMSSRFSITEQGEFSWHLPKGRFDHHGTAEDMLRCVQLNLRRLVDRIPDALMHRGWVLDGEKGNFLRRLAAVRTIDSLRDLLMLYEAAIRRPVFLPIWWQSLSATRFIRITSEWRERRQLLENARKKEEKALQQASELDPASALAAGIVWVRYSLYGGVPPRHQLWRTMKDEQYRLNGLGALGGWQWVSSTLLRRFRPLPEKPHLNIASSSTASSSYSLATRKALRLEDVAQRLLSWRLLEDSAHRQMLPLPSSMQPTYSSSSTTAVPVILPCRCYSTSCRLLTSTSTAGGGATTATVPAFGSSVSAPVPWPCYSPSCQAHRRNWMKYAHRTRGVVKAKPPLYVKSEPPRTNEVLGEKKAFPFPQPNDFKSGAGKRSILKLPKWFLKRLARQGGTNPKCSLHFFHQTAKSNPTVWPYPCVRPLFFYCWRYLTSGAKSIHALALRFRLLYACIRWPDMSPDPDDEDPRVWSHQADYDEVRMVVSHRENPPDGYYEQYLLKVDQYMVEDGAEDEHDLLYGTDDDDSANYRQSSVRESDYYAAGTGRGRRGSGRRRRQRGGGSAAASYRGGIATDQLQRQRVSAWRSPPRRVRTLTRWIDGVDLKLYEISWYWSDWLRNAMTEAARAREEQRRRVAMDAASMAQQQYQQQPPQLYQQHHQYQWLIDHHS</sequence>
<evidence type="ECO:0000313" key="9">
    <source>
        <dbReference type="Proteomes" id="UP001620626"/>
    </source>
</evidence>
<feature type="compositionally biased region" description="Low complexity" evidence="6">
    <location>
        <begin position="225"/>
        <end position="247"/>
    </location>
</feature>
<evidence type="ECO:0000256" key="1">
    <source>
        <dbReference type="ARBA" id="ARBA00004123"/>
    </source>
</evidence>
<keyword evidence="2" id="KW-0479">Metal-binding</keyword>
<feature type="compositionally biased region" description="Low complexity" evidence="6">
    <location>
        <begin position="700"/>
        <end position="710"/>
    </location>
</feature>
<gene>
    <name evidence="8" type="ORF">niasHT_000132</name>
</gene>
<evidence type="ECO:0000256" key="3">
    <source>
        <dbReference type="ARBA" id="ARBA00022771"/>
    </source>
</evidence>
<feature type="compositionally biased region" description="Low complexity" evidence="6">
    <location>
        <begin position="137"/>
        <end position="156"/>
    </location>
</feature>
<dbReference type="Gene3D" id="3.30.40.10">
    <property type="entry name" value="Zinc/RING finger domain, C3HC4 (zinc finger)"/>
    <property type="match status" value="1"/>
</dbReference>
<dbReference type="InterPro" id="IPR011011">
    <property type="entry name" value="Znf_FYVE_PHD"/>
</dbReference>
<comment type="caution">
    <text evidence="8">The sequence shown here is derived from an EMBL/GenBank/DDBJ whole genome shotgun (WGS) entry which is preliminary data.</text>
</comment>
<feature type="compositionally biased region" description="Low complexity" evidence="6">
    <location>
        <begin position="772"/>
        <end position="781"/>
    </location>
</feature>
<feature type="region of interest" description="Disordered" evidence="6">
    <location>
        <begin position="102"/>
        <end position="254"/>
    </location>
</feature>
<feature type="compositionally biased region" description="Acidic residues" evidence="6">
    <location>
        <begin position="192"/>
        <end position="221"/>
    </location>
</feature>
<proteinExistence type="predicted"/>
<dbReference type="Pfam" id="PF15613">
    <property type="entry name" value="WSD"/>
    <property type="match status" value="1"/>
</dbReference>
<dbReference type="PANTHER" id="PTHR45975">
    <property type="entry name" value="NUCLEOSOME-REMODELING FACTOR SUBUNIT BPTF"/>
    <property type="match status" value="1"/>
</dbReference>
<feature type="region of interest" description="Disordered" evidence="6">
    <location>
        <begin position="39"/>
        <end position="70"/>
    </location>
</feature>
<dbReference type="InterPro" id="IPR001965">
    <property type="entry name" value="Znf_PHD"/>
</dbReference>
<keyword evidence="4" id="KW-0862">Zinc</keyword>
<keyword evidence="9" id="KW-1185">Reference proteome</keyword>
<feature type="compositionally biased region" description="Low complexity" evidence="6">
    <location>
        <begin position="481"/>
        <end position="501"/>
    </location>
</feature>
<dbReference type="InterPro" id="IPR028941">
    <property type="entry name" value="WHIM2_dom"/>
</dbReference>
<evidence type="ECO:0000259" key="7">
    <source>
        <dbReference type="PROSITE" id="PS50827"/>
    </source>
</evidence>
<keyword evidence="3" id="KW-0863">Zinc-finger</keyword>
<dbReference type="SMART" id="SM00571">
    <property type="entry name" value="DDT"/>
    <property type="match status" value="1"/>
</dbReference>
<comment type="subcellular location">
    <subcellularLocation>
        <location evidence="1">Nucleus</location>
    </subcellularLocation>
</comment>
<evidence type="ECO:0000313" key="8">
    <source>
        <dbReference type="EMBL" id="KAL3121904.1"/>
    </source>
</evidence>
<dbReference type="EMBL" id="JBICBT010000173">
    <property type="protein sequence ID" value="KAL3121904.1"/>
    <property type="molecule type" value="Genomic_DNA"/>
</dbReference>
<dbReference type="PANTHER" id="PTHR45975:SF2">
    <property type="entry name" value="NUCLEOSOME-REMODELING FACTOR SUBUNIT BPTF"/>
    <property type="match status" value="1"/>
</dbReference>
<keyword evidence="5" id="KW-0539">Nucleus</keyword>
<dbReference type="InterPro" id="IPR038028">
    <property type="entry name" value="BPTF"/>
</dbReference>
<name>A0ABD2M354_9BILA</name>
<evidence type="ECO:0000256" key="2">
    <source>
        <dbReference type="ARBA" id="ARBA00022723"/>
    </source>
</evidence>
<feature type="compositionally biased region" description="Basic residues" evidence="6">
    <location>
        <begin position="50"/>
        <end position="62"/>
    </location>
</feature>
<dbReference type="GO" id="GO:0005634">
    <property type="term" value="C:nucleus"/>
    <property type="evidence" value="ECO:0007669"/>
    <property type="project" value="UniProtKB-SubCell"/>
</dbReference>
<evidence type="ECO:0000256" key="4">
    <source>
        <dbReference type="ARBA" id="ARBA00022833"/>
    </source>
</evidence>
<feature type="compositionally biased region" description="Basic residues" evidence="6">
    <location>
        <begin position="1"/>
        <end position="10"/>
    </location>
</feature>
<feature type="region of interest" description="Disordered" evidence="6">
    <location>
        <begin position="674"/>
        <end position="724"/>
    </location>
</feature>
<protein>
    <recommendedName>
        <fullName evidence="7">DDT domain-containing protein</fullName>
    </recommendedName>
</protein>
<dbReference type="Proteomes" id="UP001620626">
    <property type="component" value="Unassembled WGS sequence"/>
</dbReference>
<organism evidence="8 9">
    <name type="scientific">Heterodera trifolii</name>
    <dbReference type="NCBI Taxonomy" id="157864"/>
    <lineage>
        <taxon>Eukaryota</taxon>
        <taxon>Metazoa</taxon>
        <taxon>Ecdysozoa</taxon>
        <taxon>Nematoda</taxon>
        <taxon>Chromadorea</taxon>
        <taxon>Rhabditida</taxon>
        <taxon>Tylenchina</taxon>
        <taxon>Tylenchomorpha</taxon>
        <taxon>Tylenchoidea</taxon>
        <taxon>Heteroderidae</taxon>
        <taxon>Heteroderinae</taxon>
        <taxon>Heterodera</taxon>
    </lineage>
</organism>
<dbReference type="SUPFAM" id="SSF57903">
    <property type="entry name" value="FYVE/PHD zinc finger"/>
    <property type="match status" value="1"/>
</dbReference>
<feature type="region of interest" description="Disordered" evidence="6">
    <location>
        <begin position="472"/>
        <end position="516"/>
    </location>
</feature>
<dbReference type="Pfam" id="PF02791">
    <property type="entry name" value="DDT"/>
    <property type="match status" value="1"/>
</dbReference>
<feature type="domain" description="DDT" evidence="7">
    <location>
        <begin position="284"/>
        <end position="344"/>
    </location>
</feature>
<evidence type="ECO:0000256" key="6">
    <source>
        <dbReference type="SAM" id="MobiDB-lite"/>
    </source>
</evidence>
<reference evidence="8 9" key="1">
    <citation type="submission" date="2024-10" db="EMBL/GenBank/DDBJ databases">
        <authorList>
            <person name="Kim D."/>
        </authorList>
    </citation>
    <scope>NUCLEOTIDE SEQUENCE [LARGE SCALE GENOMIC DNA]</scope>
    <source>
        <strain evidence="8">BH-2024</strain>
    </source>
</reference>
<feature type="compositionally biased region" description="Basic residues" evidence="6">
    <location>
        <begin position="1454"/>
        <end position="1466"/>
    </location>
</feature>
<feature type="region of interest" description="Disordered" evidence="6">
    <location>
        <begin position="747"/>
        <end position="781"/>
    </location>
</feature>
<dbReference type="InterPro" id="IPR013083">
    <property type="entry name" value="Znf_RING/FYVE/PHD"/>
</dbReference>
<dbReference type="SMART" id="SM00249">
    <property type="entry name" value="PHD"/>
    <property type="match status" value="1"/>
</dbReference>
<accession>A0ABD2M354</accession>
<feature type="region of interest" description="Disordered" evidence="6">
    <location>
        <begin position="1"/>
        <end position="27"/>
    </location>
</feature>
<feature type="compositionally biased region" description="Polar residues" evidence="6">
    <location>
        <begin position="11"/>
        <end position="27"/>
    </location>
</feature>
<feature type="region of interest" description="Disordered" evidence="6">
    <location>
        <begin position="1448"/>
        <end position="1480"/>
    </location>
</feature>
<dbReference type="GO" id="GO:0008270">
    <property type="term" value="F:zinc ion binding"/>
    <property type="evidence" value="ECO:0007669"/>
    <property type="project" value="UniProtKB-KW"/>
</dbReference>